<proteinExistence type="inferred from homology"/>
<evidence type="ECO:0000313" key="9">
    <source>
        <dbReference type="EMBL" id="MFC5299718.1"/>
    </source>
</evidence>
<comment type="subcellular location">
    <subcellularLocation>
        <location evidence="1">Cell membrane</location>
        <topology evidence="1">Peripheral membrane protein</topology>
    </subcellularLocation>
</comment>
<keyword evidence="6" id="KW-0139">CF(1)</keyword>
<organism evidence="9 10">
    <name type="scientific">Brachybacterium tyrofermentans</name>
    <dbReference type="NCBI Taxonomy" id="47848"/>
    <lineage>
        <taxon>Bacteria</taxon>
        <taxon>Bacillati</taxon>
        <taxon>Actinomycetota</taxon>
        <taxon>Actinomycetes</taxon>
        <taxon>Micrococcales</taxon>
        <taxon>Dermabacteraceae</taxon>
        <taxon>Brachybacterium</taxon>
    </lineage>
</organism>
<evidence type="ECO:0000256" key="4">
    <source>
        <dbReference type="ARBA" id="ARBA00023065"/>
    </source>
</evidence>
<evidence type="ECO:0000259" key="8">
    <source>
        <dbReference type="Pfam" id="PF02823"/>
    </source>
</evidence>
<gene>
    <name evidence="9" type="ORF">ACFPK8_19570</name>
</gene>
<dbReference type="RefSeq" id="WP_193116068.1">
    <property type="nucleotide sequence ID" value="NZ_BAAAIR010000050.1"/>
</dbReference>
<comment type="similarity">
    <text evidence="2">Belongs to the ATPase epsilon chain family.</text>
</comment>
<dbReference type="SUPFAM" id="SSF51344">
    <property type="entry name" value="Epsilon subunit of F1F0-ATP synthase N-terminal domain"/>
    <property type="match status" value="1"/>
</dbReference>
<dbReference type="PANTHER" id="PTHR13822">
    <property type="entry name" value="ATP SYNTHASE DELTA/EPSILON CHAIN"/>
    <property type="match status" value="1"/>
</dbReference>
<comment type="caution">
    <text evidence="9">The sequence shown here is derived from an EMBL/GenBank/DDBJ whole genome shotgun (WGS) entry which is preliminary data.</text>
</comment>
<evidence type="ECO:0000256" key="3">
    <source>
        <dbReference type="ARBA" id="ARBA00022448"/>
    </source>
</evidence>
<evidence type="ECO:0000313" key="10">
    <source>
        <dbReference type="Proteomes" id="UP001595937"/>
    </source>
</evidence>
<dbReference type="InterPro" id="IPR036771">
    <property type="entry name" value="ATPsynth_dsu/esu_N"/>
</dbReference>
<evidence type="ECO:0000256" key="7">
    <source>
        <dbReference type="ARBA" id="ARBA00023310"/>
    </source>
</evidence>
<keyword evidence="10" id="KW-1185">Reference proteome</keyword>
<keyword evidence="7" id="KW-0066">ATP synthesis</keyword>
<keyword evidence="4" id="KW-0406">Ion transport</keyword>
<accession>A0ABW0FLM4</accession>
<dbReference type="GeneID" id="303298934"/>
<dbReference type="Proteomes" id="UP001595937">
    <property type="component" value="Unassembled WGS sequence"/>
</dbReference>
<evidence type="ECO:0000256" key="1">
    <source>
        <dbReference type="ARBA" id="ARBA00004202"/>
    </source>
</evidence>
<keyword evidence="3" id="KW-0813">Transport</keyword>
<dbReference type="InterPro" id="IPR020546">
    <property type="entry name" value="ATP_synth_F1_dsu/esu_N"/>
</dbReference>
<dbReference type="InterPro" id="IPR001469">
    <property type="entry name" value="ATP_synth_F1_dsu/esu"/>
</dbReference>
<dbReference type="EMBL" id="JBHSLN010000089">
    <property type="protein sequence ID" value="MFC5299718.1"/>
    <property type="molecule type" value="Genomic_DNA"/>
</dbReference>
<dbReference type="Gene3D" id="2.60.15.10">
    <property type="entry name" value="F0F1 ATP synthase delta/epsilon subunit, N-terminal"/>
    <property type="match status" value="1"/>
</dbReference>
<protein>
    <submittedName>
        <fullName evidence="9">F0F1 ATP synthase subunit epsilon</fullName>
    </submittedName>
</protein>
<name>A0ABW0FLM4_9MICO</name>
<dbReference type="CDD" id="cd12152">
    <property type="entry name" value="F1-ATPase_delta"/>
    <property type="match status" value="1"/>
</dbReference>
<evidence type="ECO:0000256" key="2">
    <source>
        <dbReference type="ARBA" id="ARBA00005712"/>
    </source>
</evidence>
<evidence type="ECO:0000256" key="6">
    <source>
        <dbReference type="ARBA" id="ARBA00023196"/>
    </source>
</evidence>
<sequence length="90" mass="9308">MSALEVTFVTSGRTVWSGQAAQVVVPAADGSMGILPQMQPTLAVLGDGQVRIIDADGSVAERTVHGGFVSVDSDRVTIGVDDAELLESDH</sequence>
<dbReference type="Pfam" id="PF02823">
    <property type="entry name" value="ATP-synt_DE_N"/>
    <property type="match status" value="1"/>
</dbReference>
<reference evidence="10" key="1">
    <citation type="journal article" date="2019" name="Int. J. Syst. Evol. Microbiol.">
        <title>The Global Catalogue of Microorganisms (GCM) 10K type strain sequencing project: providing services to taxonomists for standard genome sequencing and annotation.</title>
        <authorList>
            <consortium name="The Broad Institute Genomics Platform"/>
            <consortium name="The Broad Institute Genome Sequencing Center for Infectious Disease"/>
            <person name="Wu L."/>
            <person name="Ma J."/>
        </authorList>
    </citation>
    <scope>NUCLEOTIDE SEQUENCE [LARGE SCALE GENOMIC DNA]</scope>
    <source>
        <strain evidence="10">CGMCC 1.16455</strain>
    </source>
</reference>
<dbReference type="PANTHER" id="PTHR13822:SF10">
    <property type="entry name" value="ATP SYNTHASE EPSILON CHAIN, CHLOROPLASTIC"/>
    <property type="match status" value="1"/>
</dbReference>
<feature type="domain" description="ATP synthase F1 complex delta/epsilon subunit N-terminal" evidence="8">
    <location>
        <begin position="4"/>
        <end position="83"/>
    </location>
</feature>
<keyword evidence="5" id="KW-0472">Membrane</keyword>
<dbReference type="NCBIfam" id="NF009977">
    <property type="entry name" value="PRK13442.1"/>
    <property type="match status" value="1"/>
</dbReference>
<evidence type="ECO:0000256" key="5">
    <source>
        <dbReference type="ARBA" id="ARBA00023136"/>
    </source>
</evidence>